<accession>Q4T4M7</accession>
<name>Q4T4M7_TETNG</name>
<reference evidence="1" key="2">
    <citation type="submission" date="2004-02" db="EMBL/GenBank/DDBJ databases">
        <authorList>
            <consortium name="Genoscope"/>
            <consortium name="Whitehead Institute Centre for Genome Research"/>
        </authorList>
    </citation>
    <scope>NUCLEOTIDE SEQUENCE</scope>
</reference>
<protein>
    <submittedName>
        <fullName evidence="1">Chromosome undetermined SCAF9582, whole genome shotgun sequence</fullName>
    </submittedName>
</protein>
<organism evidence="1">
    <name type="scientific">Tetraodon nigroviridis</name>
    <name type="common">Spotted green pufferfish</name>
    <name type="synonym">Chelonodon nigroviridis</name>
    <dbReference type="NCBI Taxonomy" id="99883"/>
    <lineage>
        <taxon>Eukaryota</taxon>
        <taxon>Metazoa</taxon>
        <taxon>Chordata</taxon>
        <taxon>Craniata</taxon>
        <taxon>Vertebrata</taxon>
        <taxon>Euteleostomi</taxon>
        <taxon>Actinopterygii</taxon>
        <taxon>Neopterygii</taxon>
        <taxon>Teleostei</taxon>
        <taxon>Neoteleostei</taxon>
        <taxon>Acanthomorphata</taxon>
        <taxon>Eupercaria</taxon>
        <taxon>Tetraodontiformes</taxon>
        <taxon>Tetradontoidea</taxon>
        <taxon>Tetraodontidae</taxon>
        <taxon>Tetraodon</taxon>
    </lineage>
</organism>
<evidence type="ECO:0000313" key="1">
    <source>
        <dbReference type="EMBL" id="CAF92155.1"/>
    </source>
</evidence>
<gene>
    <name evidence="1" type="ORF">GSTENG00007232001</name>
</gene>
<feature type="non-terminal residue" evidence="1">
    <location>
        <position position="1"/>
    </location>
</feature>
<dbReference type="KEGG" id="tng:GSTEN00007232G001"/>
<dbReference type="AlphaFoldDB" id="Q4T4M7"/>
<proteinExistence type="predicted"/>
<reference evidence="1" key="1">
    <citation type="journal article" date="2004" name="Nature">
        <title>Genome duplication in the teleost fish Tetraodon nigroviridis reveals the early vertebrate proto-karyotype.</title>
        <authorList>
            <person name="Jaillon O."/>
            <person name="Aury J.-M."/>
            <person name="Brunet F."/>
            <person name="Petit J.-L."/>
            <person name="Stange-Thomann N."/>
            <person name="Mauceli E."/>
            <person name="Bouneau L."/>
            <person name="Fischer C."/>
            <person name="Ozouf-Costaz C."/>
            <person name="Bernot A."/>
            <person name="Nicaud S."/>
            <person name="Jaffe D."/>
            <person name="Fisher S."/>
            <person name="Lutfalla G."/>
            <person name="Dossat C."/>
            <person name="Segurens B."/>
            <person name="Dasilva C."/>
            <person name="Salanoubat M."/>
            <person name="Levy M."/>
            <person name="Boudet N."/>
            <person name="Castellano S."/>
            <person name="Anthouard V."/>
            <person name="Jubin C."/>
            <person name="Castelli V."/>
            <person name="Katinka M."/>
            <person name="Vacherie B."/>
            <person name="Biemont C."/>
            <person name="Skalli Z."/>
            <person name="Cattolico L."/>
            <person name="Poulain J."/>
            <person name="De Berardinis V."/>
            <person name="Cruaud C."/>
            <person name="Duprat S."/>
            <person name="Brottier P."/>
            <person name="Coutanceau J.-P."/>
            <person name="Gouzy J."/>
            <person name="Parra G."/>
            <person name="Lardier G."/>
            <person name="Chapple C."/>
            <person name="McKernan K.J."/>
            <person name="McEwan P."/>
            <person name="Bosak S."/>
            <person name="Kellis M."/>
            <person name="Volff J.-N."/>
            <person name="Guigo R."/>
            <person name="Zody M.C."/>
            <person name="Mesirov J."/>
            <person name="Lindblad-Toh K."/>
            <person name="Birren B."/>
            <person name="Nusbaum C."/>
            <person name="Kahn D."/>
            <person name="Robinson-Rechavi M."/>
            <person name="Laudet V."/>
            <person name="Schachter V."/>
            <person name="Quetier F."/>
            <person name="Saurin W."/>
            <person name="Scarpelli C."/>
            <person name="Wincker P."/>
            <person name="Lander E.S."/>
            <person name="Weissenbach J."/>
            <person name="Roest Crollius H."/>
        </authorList>
    </citation>
    <scope>NUCLEOTIDE SEQUENCE [LARGE SCALE GENOMIC DNA]</scope>
</reference>
<sequence length="99" mass="10905">INTYYTPAPLAITIATNHGTHVWSELFHLADASGSPEWLRMTVQTRPSPAGPDAESCNEHRSLLTVHGGTWKQQVNPFSPRADTPIHQFVSVSLREKSG</sequence>
<dbReference type="EMBL" id="CAAE01009582">
    <property type="protein sequence ID" value="CAF92155.1"/>
    <property type="molecule type" value="Genomic_DNA"/>
</dbReference>